<sequence length="125" mass="14184">MRPKLFEEKSNRNLYEQLWNERGKPCRSSTQCWWTWLLLIHVGQAAAGASNPHAGSKFCPEPASHPPLLPASYLVLAASRVWRTFTYLCVNDSFCPLSSRAFGVFLKKVIVLKTKVNNTNNFLTN</sequence>
<organism evidence="1 2">
    <name type="scientific">Plakobranchus ocellatus</name>
    <dbReference type="NCBI Taxonomy" id="259542"/>
    <lineage>
        <taxon>Eukaryota</taxon>
        <taxon>Metazoa</taxon>
        <taxon>Spiralia</taxon>
        <taxon>Lophotrochozoa</taxon>
        <taxon>Mollusca</taxon>
        <taxon>Gastropoda</taxon>
        <taxon>Heterobranchia</taxon>
        <taxon>Euthyneura</taxon>
        <taxon>Panpulmonata</taxon>
        <taxon>Sacoglossa</taxon>
        <taxon>Placobranchoidea</taxon>
        <taxon>Plakobranchidae</taxon>
        <taxon>Plakobranchus</taxon>
    </lineage>
</organism>
<protein>
    <submittedName>
        <fullName evidence="1">Uncharacterized protein</fullName>
    </submittedName>
</protein>
<keyword evidence="2" id="KW-1185">Reference proteome</keyword>
<dbReference type="AlphaFoldDB" id="A0AAV3Z947"/>
<evidence type="ECO:0000313" key="2">
    <source>
        <dbReference type="Proteomes" id="UP000735302"/>
    </source>
</evidence>
<name>A0AAV3Z947_9GAST</name>
<gene>
    <name evidence="1" type="ORF">PoB_001750700</name>
</gene>
<evidence type="ECO:0000313" key="1">
    <source>
        <dbReference type="EMBL" id="GFN91001.1"/>
    </source>
</evidence>
<dbReference type="EMBL" id="BLXT01002074">
    <property type="protein sequence ID" value="GFN91001.1"/>
    <property type="molecule type" value="Genomic_DNA"/>
</dbReference>
<accession>A0AAV3Z947</accession>
<reference evidence="1 2" key="1">
    <citation type="journal article" date="2021" name="Elife">
        <title>Chloroplast acquisition without the gene transfer in kleptoplastic sea slugs, Plakobranchus ocellatus.</title>
        <authorList>
            <person name="Maeda T."/>
            <person name="Takahashi S."/>
            <person name="Yoshida T."/>
            <person name="Shimamura S."/>
            <person name="Takaki Y."/>
            <person name="Nagai Y."/>
            <person name="Toyoda A."/>
            <person name="Suzuki Y."/>
            <person name="Arimoto A."/>
            <person name="Ishii H."/>
            <person name="Satoh N."/>
            <person name="Nishiyama T."/>
            <person name="Hasebe M."/>
            <person name="Maruyama T."/>
            <person name="Minagawa J."/>
            <person name="Obokata J."/>
            <person name="Shigenobu S."/>
        </authorList>
    </citation>
    <scope>NUCLEOTIDE SEQUENCE [LARGE SCALE GENOMIC DNA]</scope>
</reference>
<comment type="caution">
    <text evidence="1">The sequence shown here is derived from an EMBL/GenBank/DDBJ whole genome shotgun (WGS) entry which is preliminary data.</text>
</comment>
<proteinExistence type="predicted"/>
<dbReference type="Proteomes" id="UP000735302">
    <property type="component" value="Unassembled WGS sequence"/>
</dbReference>